<keyword evidence="2" id="KW-1185">Reference proteome</keyword>
<proteinExistence type="predicted"/>
<sequence length="95" mass="9996">MSADPPADDDHVEVRLRLAGRALDEGYRAFAEERLFRYGLAGGVRVEPGAREATIVARGPAALVDMLEVACLLGPARSLVESCVSEDATLGTALA</sequence>
<dbReference type="RefSeq" id="WP_188911510.1">
    <property type="nucleotide sequence ID" value="NZ_BMMF01000004.1"/>
</dbReference>
<reference evidence="1 2" key="1">
    <citation type="journal article" date="2014" name="Int. J. Syst. Evol. Microbiol.">
        <title>Complete genome sequence of Corynebacterium casei LMG S-19264T (=DSM 44701T), isolated from a smear-ripened cheese.</title>
        <authorList>
            <consortium name="US DOE Joint Genome Institute (JGI-PGF)"/>
            <person name="Walter F."/>
            <person name="Albersmeier A."/>
            <person name="Kalinowski J."/>
            <person name="Ruckert C."/>
        </authorList>
    </citation>
    <scope>NUCLEOTIDE SEQUENCE [LARGE SCALE GENOMIC DNA]</scope>
    <source>
        <strain evidence="1 2">CGMCC 1.9161</strain>
    </source>
</reference>
<evidence type="ECO:0000313" key="1">
    <source>
        <dbReference type="EMBL" id="GGK30530.1"/>
    </source>
</evidence>
<dbReference type="InterPro" id="IPR036046">
    <property type="entry name" value="Acylphosphatase-like_dom_sf"/>
</dbReference>
<dbReference type="Gene3D" id="3.30.70.100">
    <property type="match status" value="1"/>
</dbReference>
<evidence type="ECO:0008006" key="3">
    <source>
        <dbReference type="Google" id="ProtNLM"/>
    </source>
</evidence>
<dbReference type="Proteomes" id="UP000600449">
    <property type="component" value="Unassembled WGS sequence"/>
</dbReference>
<dbReference type="SUPFAM" id="SSF54975">
    <property type="entry name" value="Acylphosphatase/BLUF domain-like"/>
    <property type="match status" value="1"/>
</dbReference>
<dbReference type="AlphaFoldDB" id="A0A917Q6I6"/>
<name>A0A917Q6I6_9HYPH</name>
<accession>A0A917Q6I6</accession>
<dbReference type="EMBL" id="BMMF01000004">
    <property type="protein sequence ID" value="GGK30530.1"/>
    <property type="molecule type" value="Genomic_DNA"/>
</dbReference>
<protein>
    <recommendedName>
        <fullName evidence="3">Acylphosphatase</fullName>
    </recommendedName>
</protein>
<evidence type="ECO:0000313" key="2">
    <source>
        <dbReference type="Proteomes" id="UP000600449"/>
    </source>
</evidence>
<organism evidence="1 2">
    <name type="scientific">Salinarimonas ramus</name>
    <dbReference type="NCBI Taxonomy" id="690164"/>
    <lineage>
        <taxon>Bacteria</taxon>
        <taxon>Pseudomonadati</taxon>
        <taxon>Pseudomonadota</taxon>
        <taxon>Alphaproteobacteria</taxon>
        <taxon>Hyphomicrobiales</taxon>
        <taxon>Salinarimonadaceae</taxon>
        <taxon>Salinarimonas</taxon>
    </lineage>
</organism>
<gene>
    <name evidence="1" type="ORF">GCM10011322_16310</name>
</gene>
<comment type="caution">
    <text evidence="1">The sequence shown here is derived from an EMBL/GenBank/DDBJ whole genome shotgun (WGS) entry which is preliminary data.</text>
</comment>